<feature type="transmembrane region" description="Helical" evidence="6">
    <location>
        <begin position="53"/>
        <end position="75"/>
    </location>
</feature>
<dbReference type="GO" id="GO:0043190">
    <property type="term" value="C:ATP-binding cassette (ABC) transporter complex"/>
    <property type="evidence" value="ECO:0007669"/>
    <property type="project" value="TreeGrafter"/>
</dbReference>
<dbReference type="STRING" id="517418.Ctha_0621"/>
<comment type="subcellular location">
    <subcellularLocation>
        <location evidence="1">Cell membrane</location>
        <topology evidence="1">Multi-pass membrane protein</topology>
    </subcellularLocation>
</comment>
<dbReference type="HOGENOM" id="CLU_028799_6_0_10"/>
<dbReference type="OrthoDB" id="1096108at2"/>
<organism evidence="7 8">
    <name type="scientific">Chloroherpeton thalassium (strain ATCC 35110 / GB-78)</name>
    <dbReference type="NCBI Taxonomy" id="517418"/>
    <lineage>
        <taxon>Bacteria</taxon>
        <taxon>Pseudomonadati</taxon>
        <taxon>Chlorobiota</taxon>
        <taxon>Chlorobiia</taxon>
        <taxon>Chlorobiales</taxon>
        <taxon>Chloroherpetonaceae</taxon>
        <taxon>Chloroherpeton</taxon>
    </lineage>
</organism>
<evidence type="ECO:0000313" key="8">
    <source>
        <dbReference type="Proteomes" id="UP000001208"/>
    </source>
</evidence>
<proteinExistence type="predicted"/>
<dbReference type="InterPro" id="IPR005495">
    <property type="entry name" value="LptG/LptF_permease"/>
</dbReference>
<dbReference type="Pfam" id="PF03739">
    <property type="entry name" value="LptF_LptG"/>
    <property type="match status" value="1"/>
</dbReference>
<feature type="transmembrane region" description="Helical" evidence="6">
    <location>
        <begin position="96"/>
        <end position="114"/>
    </location>
</feature>
<feature type="transmembrane region" description="Helical" evidence="6">
    <location>
        <begin position="425"/>
        <end position="446"/>
    </location>
</feature>
<reference evidence="7 8" key="1">
    <citation type="submission" date="2008-06" db="EMBL/GenBank/DDBJ databases">
        <title>Complete sequence of Chloroherpeton thalassium ATCC 35110.</title>
        <authorList>
            <consortium name="US DOE Joint Genome Institute"/>
            <person name="Lucas S."/>
            <person name="Copeland A."/>
            <person name="Lapidus A."/>
            <person name="Glavina del Rio T."/>
            <person name="Dalin E."/>
            <person name="Tice H."/>
            <person name="Bruce D."/>
            <person name="Goodwin L."/>
            <person name="Pitluck S."/>
            <person name="Schmutz J."/>
            <person name="Larimer F."/>
            <person name="Land M."/>
            <person name="Hauser L."/>
            <person name="Kyrpides N."/>
            <person name="Mikhailova N."/>
            <person name="Liu Z."/>
            <person name="Li T."/>
            <person name="Zhao F."/>
            <person name="Overmann J."/>
            <person name="Bryant D.A."/>
            <person name="Richardson P."/>
        </authorList>
    </citation>
    <scope>NUCLEOTIDE SEQUENCE [LARGE SCALE GENOMIC DNA]</scope>
    <source>
        <strain evidence="8">ATCC 35110 / GB-78</strain>
    </source>
</reference>
<accession>B3QVN4</accession>
<evidence type="ECO:0000256" key="5">
    <source>
        <dbReference type="ARBA" id="ARBA00023136"/>
    </source>
</evidence>
<dbReference type="EMBL" id="CP001100">
    <property type="protein sequence ID" value="ACF13091.1"/>
    <property type="molecule type" value="Genomic_DNA"/>
</dbReference>
<keyword evidence="8" id="KW-1185">Reference proteome</keyword>
<dbReference type="PANTHER" id="PTHR33529:SF6">
    <property type="entry name" value="YJGP_YJGQ FAMILY PERMEASE"/>
    <property type="match status" value="1"/>
</dbReference>
<evidence type="ECO:0000313" key="7">
    <source>
        <dbReference type="EMBL" id="ACF13091.1"/>
    </source>
</evidence>
<keyword evidence="5 6" id="KW-0472">Membrane</keyword>
<evidence type="ECO:0000256" key="2">
    <source>
        <dbReference type="ARBA" id="ARBA00022475"/>
    </source>
</evidence>
<feature type="transmembrane region" description="Helical" evidence="6">
    <location>
        <begin position="367"/>
        <end position="387"/>
    </location>
</feature>
<keyword evidence="2" id="KW-1003">Cell membrane</keyword>
<evidence type="ECO:0000256" key="1">
    <source>
        <dbReference type="ARBA" id="ARBA00004651"/>
    </source>
</evidence>
<dbReference type="Proteomes" id="UP000001208">
    <property type="component" value="Chromosome"/>
</dbReference>
<evidence type="ECO:0000256" key="3">
    <source>
        <dbReference type="ARBA" id="ARBA00022692"/>
    </source>
</evidence>
<evidence type="ECO:0000256" key="6">
    <source>
        <dbReference type="SAM" id="Phobius"/>
    </source>
</evidence>
<feature type="transmembrane region" description="Helical" evidence="6">
    <location>
        <begin position="12"/>
        <end position="33"/>
    </location>
</feature>
<keyword evidence="4 6" id="KW-1133">Transmembrane helix</keyword>
<dbReference type="AlphaFoldDB" id="B3QVN4"/>
<sequence>MTILTRYILKSHIGPFVFGFATVVFVFLMQFLARYLDRFVGKGLEMNVIIELIVLQIAWMAVLAAPMAVLISTLMTFGNMVNSSEMTAIRASGISLLRIMIPIIVAGAILTYLMERFNNIVLPEANHQAKVLLMDISRAKPSFGLEENVFSDMIRGYTILARKTDEKSSNIAGVTIYDNRNSTRNVVITADSGFFEFTSDLRNMIMTLKHGEMHELVNPENHSYRRVNFETHKVVFEATGYGFERTDENSISRGDRELSATTMMDICDSLEERVSKSYSAINDTRDAELSRIMRTPTGYDSLPHAASIVPDSLDILANIPPKRRYSVLDRAITQARVHLNEAHHQYFSINSNTRLINKYLVEVHKKYAIPFACLFFVFVGVPLGVLARRGGFGIGAGLSLIFFLLYWVFLIGGEKLADRDIVSPAIAMWMGNVVISVIGAVLLALVSGVKISRSR</sequence>
<gene>
    <name evidence="7" type="ordered locus">Ctha_0621</name>
</gene>
<name>B3QVN4_CHLT3</name>
<feature type="transmembrane region" description="Helical" evidence="6">
    <location>
        <begin position="394"/>
        <end position="413"/>
    </location>
</feature>
<dbReference type="KEGG" id="cts:Ctha_0621"/>
<dbReference type="PANTHER" id="PTHR33529">
    <property type="entry name" value="SLR0882 PROTEIN-RELATED"/>
    <property type="match status" value="1"/>
</dbReference>
<protein>
    <submittedName>
        <fullName evidence="7">Permease YjgP/YjgQ family protein</fullName>
    </submittedName>
</protein>
<dbReference type="RefSeq" id="WP_012499175.1">
    <property type="nucleotide sequence ID" value="NC_011026.1"/>
</dbReference>
<dbReference type="GO" id="GO:0015920">
    <property type="term" value="P:lipopolysaccharide transport"/>
    <property type="evidence" value="ECO:0007669"/>
    <property type="project" value="TreeGrafter"/>
</dbReference>
<dbReference type="eggNOG" id="COG0795">
    <property type="taxonomic scope" value="Bacteria"/>
</dbReference>
<evidence type="ECO:0000256" key="4">
    <source>
        <dbReference type="ARBA" id="ARBA00022989"/>
    </source>
</evidence>
<keyword evidence="3 6" id="KW-0812">Transmembrane</keyword>